<keyword evidence="5" id="KW-0539">Nucleus</keyword>
<sequence length="359" mass="41986">MTTGAKKHPDFFKVFLPEQSSERLLIPNSFVRLINMQGRIPEDVILRNCGGRVWHVKTGRIGEKLYFDDGWKVFQEENCLGKADFLVFEYDGSNEFKVLILEISTQCEKTVVKMEEEENVEEEAEAQEVDEMEVREEEEHEQVEEGKIEDEEDSEDEDYDSDDEDDSAYDNGSDEDSGMEEEIEEEHSAGSIGRSYLRACKRETESSSTPRVEGPLEVYEFDPEMYIQPENPYFEAKLYKSRRNELHIPGNVIKDFSLTFHEKVTLFCCGCCQRRDFQEIELREYHLSLAQHAPIRKRYLEVSGEVCRWLDGRVCVKGWLSFCRRNKMTKYDTCLCEIISGEDQIVRMFRVHVLCSRRG</sequence>
<keyword evidence="9" id="KW-1185">Reference proteome</keyword>
<gene>
    <name evidence="8" type="ORF">KK1_012290</name>
</gene>
<feature type="region of interest" description="Disordered" evidence="6">
    <location>
        <begin position="114"/>
        <end position="196"/>
    </location>
</feature>
<dbReference type="InterPro" id="IPR003340">
    <property type="entry name" value="B3_DNA-bd"/>
</dbReference>
<keyword evidence="4" id="KW-0804">Transcription</keyword>
<dbReference type="SUPFAM" id="SSF101936">
    <property type="entry name" value="DNA-binding pseudobarrel domain"/>
    <property type="match status" value="2"/>
</dbReference>
<dbReference type="Proteomes" id="UP000075243">
    <property type="component" value="Chromosome 6"/>
</dbReference>
<dbReference type="EMBL" id="CM003608">
    <property type="protein sequence ID" value="KYP66012.1"/>
    <property type="molecule type" value="Genomic_DNA"/>
</dbReference>
<evidence type="ECO:0000313" key="8">
    <source>
        <dbReference type="EMBL" id="KYP66012.1"/>
    </source>
</evidence>
<dbReference type="InterPro" id="IPR050655">
    <property type="entry name" value="Plant_B3_domain"/>
</dbReference>
<dbReference type="GO" id="GO:0005634">
    <property type="term" value="C:nucleus"/>
    <property type="evidence" value="ECO:0007669"/>
    <property type="project" value="UniProtKB-SubCell"/>
</dbReference>
<feature type="compositionally biased region" description="Acidic residues" evidence="6">
    <location>
        <begin position="115"/>
        <end position="185"/>
    </location>
</feature>
<evidence type="ECO:0000256" key="3">
    <source>
        <dbReference type="ARBA" id="ARBA00023125"/>
    </source>
</evidence>
<dbReference type="GO" id="GO:0003677">
    <property type="term" value="F:DNA binding"/>
    <property type="evidence" value="ECO:0007669"/>
    <property type="project" value="UniProtKB-KW"/>
</dbReference>
<dbReference type="Gene3D" id="2.40.330.10">
    <property type="entry name" value="DNA-binding pseudobarrel domain"/>
    <property type="match status" value="2"/>
</dbReference>
<comment type="subcellular location">
    <subcellularLocation>
        <location evidence="1">Nucleus</location>
    </subcellularLocation>
</comment>
<dbReference type="CDD" id="cd10017">
    <property type="entry name" value="B3_DNA"/>
    <property type="match status" value="1"/>
</dbReference>
<dbReference type="Gramene" id="C.cajan_11926.t">
    <property type="protein sequence ID" value="C.cajan_11926.t"/>
    <property type="gene ID" value="C.cajan_11926"/>
</dbReference>
<evidence type="ECO:0000256" key="1">
    <source>
        <dbReference type="ARBA" id="ARBA00004123"/>
    </source>
</evidence>
<evidence type="ECO:0000313" key="9">
    <source>
        <dbReference type="Proteomes" id="UP000075243"/>
    </source>
</evidence>
<dbReference type="PROSITE" id="PS50863">
    <property type="entry name" value="B3"/>
    <property type="match status" value="1"/>
</dbReference>
<dbReference type="SMART" id="SM01019">
    <property type="entry name" value="B3"/>
    <property type="match status" value="1"/>
</dbReference>
<dbReference type="Pfam" id="PF02362">
    <property type="entry name" value="B3"/>
    <property type="match status" value="1"/>
</dbReference>
<evidence type="ECO:0000256" key="4">
    <source>
        <dbReference type="ARBA" id="ARBA00023163"/>
    </source>
</evidence>
<protein>
    <submittedName>
        <fullName evidence="8">B3 domain-containing protein REM21</fullName>
    </submittedName>
</protein>
<organism evidence="8 9">
    <name type="scientific">Cajanus cajan</name>
    <name type="common">Pigeon pea</name>
    <name type="synonym">Cajanus indicus</name>
    <dbReference type="NCBI Taxonomy" id="3821"/>
    <lineage>
        <taxon>Eukaryota</taxon>
        <taxon>Viridiplantae</taxon>
        <taxon>Streptophyta</taxon>
        <taxon>Embryophyta</taxon>
        <taxon>Tracheophyta</taxon>
        <taxon>Spermatophyta</taxon>
        <taxon>Magnoliopsida</taxon>
        <taxon>eudicotyledons</taxon>
        <taxon>Gunneridae</taxon>
        <taxon>Pentapetalae</taxon>
        <taxon>rosids</taxon>
        <taxon>fabids</taxon>
        <taxon>Fabales</taxon>
        <taxon>Fabaceae</taxon>
        <taxon>Papilionoideae</taxon>
        <taxon>50 kb inversion clade</taxon>
        <taxon>NPAAA clade</taxon>
        <taxon>indigoferoid/millettioid clade</taxon>
        <taxon>Phaseoleae</taxon>
        <taxon>Cajanus</taxon>
    </lineage>
</organism>
<reference evidence="8 9" key="1">
    <citation type="journal article" date="2012" name="Nat. Biotechnol.">
        <title>Draft genome sequence of pigeonpea (Cajanus cajan), an orphan legume crop of resource-poor farmers.</title>
        <authorList>
            <person name="Varshney R.K."/>
            <person name="Chen W."/>
            <person name="Li Y."/>
            <person name="Bharti A.K."/>
            <person name="Saxena R.K."/>
            <person name="Schlueter J.A."/>
            <person name="Donoghue M.T."/>
            <person name="Azam S."/>
            <person name="Fan G."/>
            <person name="Whaley A.M."/>
            <person name="Farmer A.D."/>
            <person name="Sheridan J."/>
            <person name="Iwata A."/>
            <person name="Tuteja R."/>
            <person name="Penmetsa R.V."/>
            <person name="Wu W."/>
            <person name="Upadhyaya H.D."/>
            <person name="Yang S.P."/>
            <person name="Shah T."/>
            <person name="Saxena K.B."/>
            <person name="Michael T."/>
            <person name="McCombie W.R."/>
            <person name="Yang B."/>
            <person name="Zhang G."/>
            <person name="Yang H."/>
            <person name="Wang J."/>
            <person name="Spillane C."/>
            <person name="Cook D.R."/>
            <person name="May G.D."/>
            <person name="Xu X."/>
            <person name="Jackson S.A."/>
        </authorList>
    </citation>
    <scope>NUCLEOTIDE SEQUENCE [LARGE SCALE GENOMIC DNA]</scope>
    <source>
        <strain evidence="9">cv. Asha</strain>
    </source>
</reference>
<dbReference type="PANTHER" id="PTHR31920">
    <property type="entry name" value="B3 DOMAIN-CONTAINING"/>
    <property type="match status" value="1"/>
</dbReference>
<evidence type="ECO:0000256" key="6">
    <source>
        <dbReference type="SAM" id="MobiDB-lite"/>
    </source>
</evidence>
<keyword evidence="2" id="KW-0805">Transcription regulation</keyword>
<proteinExistence type="predicted"/>
<accession>A0A151TG38</accession>
<dbReference type="InterPro" id="IPR015300">
    <property type="entry name" value="DNA-bd_pseudobarrel_sf"/>
</dbReference>
<feature type="domain" description="TF-B3" evidence="7">
    <location>
        <begin position="9"/>
        <end position="104"/>
    </location>
</feature>
<name>A0A151TG38_CAJCA</name>
<keyword evidence="3" id="KW-0238">DNA-binding</keyword>
<dbReference type="OMA" id="FGKGWNK"/>
<evidence type="ECO:0000256" key="5">
    <source>
        <dbReference type="ARBA" id="ARBA00023242"/>
    </source>
</evidence>
<dbReference type="STRING" id="3821.A0A151TG38"/>
<evidence type="ECO:0000256" key="2">
    <source>
        <dbReference type="ARBA" id="ARBA00023015"/>
    </source>
</evidence>
<dbReference type="OrthoDB" id="1094641at2759"/>
<evidence type="ECO:0000259" key="7">
    <source>
        <dbReference type="PROSITE" id="PS50863"/>
    </source>
</evidence>
<dbReference type="AlphaFoldDB" id="A0A151TG38"/>
<dbReference type="PANTHER" id="PTHR31920:SF135">
    <property type="entry name" value="B3 DOMAIN-CONTAINING PROTEIN OS03G0621600-RELATED"/>
    <property type="match status" value="1"/>
</dbReference>